<evidence type="ECO:0000256" key="6">
    <source>
        <dbReference type="PIRNR" id="PIRNR018267"/>
    </source>
</evidence>
<dbReference type="InterPro" id="IPR004603">
    <property type="entry name" value="DNA_mismatch_endonuc_vsr"/>
</dbReference>
<dbReference type="InterPro" id="IPR011335">
    <property type="entry name" value="Restrct_endonuc-II-like"/>
</dbReference>
<keyword evidence="3 6" id="KW-0227">DNA damage</keyword>
<dbReference type="NCBIfam" id="TIGR00632">
    <property type="entry name" value="vsr"/>
    <property type="match status" value="1"/>
</dbReference>
<sequence>MNTDVFSPEKRSAVMRRVKGKDTSPELAVRRILRAAGIGYRLGGVGLPGRPDVVMKGRRVALFVHGCFWHGHDCARGARQPKTNADYWIAKIARNRARDAAAVQALEVSGWRVVTVWECDMRRPDFAATLVAAVRDQAASVRA</sequence>
<name>A0A4Y9RYS1_9CAUL</name>
<dbReference type="SUPFAM" id="SSF52980">
    <property type="entry name" value="Restriction endonuclease-like"/>
    <property type="match status" value="1"/>
</dbReference>
<dbReference type="GO" id="GO:0004519">
    <property type="term" value="F:endonuclease activity"/>
    <property type="evidence" value="ECO:0007669"/>
    <property type="project" value="UniProtKB-KW"/>
</dbReference>
<organism evidence="7 8">
    <name type="scientific">Brevundimonas intermedia</name>
    <dbReference type="NCBI Taxonomy" id="74315"/>
    <lineage>
        <taxon>Bacteria</taxon>
        <taxon>Pseudomonadati</taxon>
        <taxon>Pseudomonadota</taxon>
        <taxon>Alphaproteobacteria</taxon>
        <taxon>Caulobacterales</taxon>
        <taxon>Caulobacteraceae</taxon>
        <taxon>Brevundimonas</taxon>
    </lineage>
</organism>
<dbReference type="Proteomes" id="UP000298216">
    <property type="component" value="Unassembled WGS sequence"/>
</dbReference>
<dbReference type="CDD" id="cd00221">
    <property type="entry name" value="Vsr"/>
    <property type="match status" value="1"/>
</dbReference>
<dbReference type="GO" id="GO:0016787">
    <property type="term" value="F:hydrolase activity"/>
    <property type="evidence" value="ECO:0007669"/>
    <property type="project" value="UniProtKB-KW"/>
</dbReference>
<evidence type="ECO:0000256" key="4">
    <source>
        <dbReference type="ARBA" id="ARBA00022801"/>
    </source>
</evidence>
<evidence type="ECO:0000313" key="7">
    <source>
        <dbReference type="EMBL" id="TFW14162.1"/>
    </source>
</evidence>
<dbReference type="EMBL" id="SPVH01000002">
    <property type="protein sequence ID" value="TFW14162.1"/>
    <property type="molecule type" value="Genomic_DNA"/>
</dbReference>
<comment type="similarity">
    <text evidence="6">Belongs to the vsr family.</text>
</comment>
<dbReference type="AlphaFoldDB" id="A0A4Y9RYS1"/>
<keyword evidence="4 6" id="KW-0378">Hydrolase</keyword>
<accession>A0A4Y9RYS1</accession>
<dbReference type="Pfam" id="PF03852">
    <property type="entry name" value="Vsr"/>
    <property type="match status" value="1"/>
</dbReference>
<gene>
    <name evidence="7" type="primary">vsr</name>
    <name evidence="7" type="ORF">EGY25_02840</name>
</gene>
<comment type="caution">
    <text evidence="7">The sequence shown here is derived from an EMBL/GenBank/DDBJ whole genome shotgun (WGS) entry which is preliminary data.</text>
</comment>
<reference evidence="7 8" key="1">
    <citation type="submission" date="2019-03" db="EMBL/GenBank/DDBJ databases">
        <title>Draft genome of Brevundimonas sp. a heavy metal resistant soil bacteria.</title>
        <authorList>
            <person name="Soto J."/>
        </authorList>
    </citation>
    <scope>NUCLEOTIDE SEQUENCE [LARGE SCALE GENOMIC DNA]</scope>
    <source>
        <strain evidence="7 8">B-10</strain>
    </source>
</reference>
<keyword evidence="5 6" id="KW-0234">DNA repair</keyword>
<dbReference type="Gene3D" id="3.40.960.10">
    <property type="entry name" value="VSR Endonuclease"/>
    <property type="match status" value="1"/>
</dbReference>
<keyword evidence="2 6" id="KW-0255">Endonuclease</keyword>
<evidence type="ECO:0000256" key="2">
    <source>
        <dbReference type="ARBA" id="ARBA00022759"/>
    </source>
</evidence>
<evidence type="ECO:0000256" key="3">
    <source>
        <dbReference type="ARBA" id="ARBA00022763"/>
    </source>
</evidence>
<dbReference type="OrthoDB" id="9801520at2"/>
<evidence type="ECO:0000313" key="8">
    <source>
        <dbReference type="Proteomes" id="UP000298216"/>
    </source>
</evidence>
<dbReference type="PIRSF" id="PIRSF018267">
    <property type="entry name" value="VSR_endonuc"/>
    <property type="match status" value="1"/>
</dbReference>
<evidence type="ECO:0000256" key="1">
    <source>
        <dbReference type="ARBA" id="ARBA00022722"/>
    </source>
</evidence>
<dbReference type="GO" id="GO:0006298">
    <property type="term" value="P:mismatch repair"/>
    <property type="evidence" value="ECO:0007669"/>
    <property type="project" value="UniProtKB-UniRule"/>
</dbReference>
<dbReference type="EC" id="3.1.-.-" evidence="6"/>
<keyword evidence="8" id="KW-1185">Reference proteome</keyword>
<dbReference type="RefSeq" id="WP_135193551.1">
    <property type="nucleotide sequence ID" value="NZ_SPVH01000002.1"/>
</dbReference>
<proteinExistence type="inferred from homology"/>
<keyword evidence="1 6" id="KW-0540">Nuclease</keyword>
<evidence type="ECO:0000256" key="5">
    <source>
        <dbReference type="ARBA" id="ARBA00023204"/>
    </source>
</evidence>
<protein>
    <recommendedName>
        <fullName evidence="6">Very short patch repair endonuclease</fullName>
        <ecNumber evidence="6">3.1.-.-</ecNumber>
    </recommendedName>
</protein>
<comment type="function">
    <text evidence="6">May nick specific sequences that contain T:G mispairs resulting from m5C-deamination.</text>
</comment>